<feature type="compositionally biased region" description="Low complexity" evidence="1">
    <location>
        <begin position="285"/>
        <end position="295"/>
    </location>
</feature>
<feature type="region of interest" description="Disordered" evidence="1">
    <location>
        <begin position="167"/>
        <end position="251"/>
    </location>
</feature>
<reference evidence="2" key="1">
    <citation type="journal article" date="2020" name="Fungal Divers.">
        <title>Resolving the Mortierellaceae phylogeny through synthesis of multi-gene phylogenetics and phylogenomics.</title>
        <authorList>
            <person name="Vandepol N."/>
            <person name="Liber J."/>
            <person name="Desiro A."/>
            <person name="Na H."/>
            <person name="Kennedy M."/>
            <person name="Barry K."/>
            <person name="Grigoriev I.V."/>
            <person name="Miller A.N."/>
            <person name="O'Donnell K."/>
            <person name="Stajich J.E."/>
            <person name="Bonito G."/>
        </authorList>
    </citation>
    <scope>NUCLEOTIDE SEQUENCE</scope>
    <source>
        <strain evidence="2">NRRL 2769</strain>
    </source>
</reference>
<feature type="compositionally biased region" description="Polar residues" evidence="1">
    <location>
        <begin position="710"/>
        <end position="729"/>
    </location>
</feature>
<feature type="compositionally biased region" description="Low complexity" evidence="1">
    <location>
        <begin position="191"/>
        <end position="237"/>
    </location>
</feature>
<sequence>MTPQVKDFEAFLALDAPATPPPFPPQQHTPLPPSQQHTPSSTESFFEDISNLEDTINDSTTTTTLATPNPFSNVPLSPIQLVAISNLKLNNDMYSNRSLSIHRRILVKNFLTLLYQLSPSIDWMQHNTYPGDAFEPLPGLDAPVPDEGDMLLREDEQNGWMERTLSAAGLNDDDDKVPLGISSKIQNTNPSATTKSSPTTITTTTTTATSSSSAPPLLTLSFNTSSSSSASSSSASSNKSQQATLPRPKSAELPQTLHSYLSTVFDVDWSVELPSKEDILFTHAPSTNPSTSSSSPSPPISSVASKRKSISAASGLSSAFTAYSNGNASSNSAPSASPRSSTSSSFSSVSATSTVSSASSVGSIGNESTILIGYNKPGELNNGNNNLMGATKATPAAAILVRKSSLTSLSKPAASSTQAVNNPPANNPPANNPPDNNSVNNINGVLSENRNLSVKKASINGHAKPTLVPGRRSSLLQAGKIPPALPSTKNNNTSNNMGVNGLARANSVATTGETANSLSPAMSLPPSRSPTSLSPPTLSPPTFSSASTSPTLSPSKPTSPALTPSLPTSPTLTPSKPTISRRTSSLPSERPKPVQRALSSESNFTLTANATTLSVPEANIIGLPRPLLSPTLSSAVLSSSPPSQPVMTTSPTSTTPPASGATRYMRSASDDQFTIRPNNTPYALNSFGVPEKSPSSPNLYSSPPPPPPSAQSGALSRPTASYLKTSKSSPCLAGPESVSWDKSSLPPLPDQYYQQQYQSQASSDMLTPSHGTMISAPLSLIPNNPSYNDYAGYDGHNHNNSNNNTRPYGHGREHSYAQSMSNVSVTSNSSVMTNNSSKTSRSQVSEKPAAGRWSSMKTMFGLRGGQSTKG</sequence>
<feature type="compositionally biased region" description="Polar residues" evidence="1">
    <location>
        <begin position="670"/>
        <end position="683"/>
    </location>
</feature>
<protein>
    <submittedName>
        <fullName evidence="2">Uncharacterized protein</fullName>
    </submittedName>
</protein>
<comment type="caution">
    <text evidence="2">The sequence shown here is derived from an EMBL/GenBank/DDBJ whole genome shotgun (WGS) entry which is preliminary data.</text>
</comment>
<feature type="compositionally biased region" description="Low complexity" evidence="1">
    <location>
        <begin position="819"/>
        <end position="840"/>
    </location>
</feature>
<keyword evidence="3" id="KW-1185">Reference proteome</keyword>
<evidence type="ECO:0000256" key="1">
    <source>
        <dbReference type="SAM" id="MobiDB-lite"/>
    </source>
</evidence>
<feature type="region of interest" description="Disordered" evidence="1">
    <location>
        <begin position="282"/>
        <end position="306"/>
    </location>
</feature>
<feature type="region of interest" description="Disordered" evidence="1">
    <location>
        <begin position="793"/>
        <end position="870"/>
    </location>
</feature>
<name>A0A9P6N2Z3_9FUNG</name>
<feature type="compositionally biased region" description="Low complexity" evidence="1">
    <location>
        <begin position="487"/>
        <end position="496"/>
    </location>
</feature>
<feature type="compositionally biased region" description="Polar residues" evidence="1">
    <location>
        <begin position="409"/>
        <end position="418"/>
    </location>
</feature>
<feature type="compositionally biased region" description="Low complexity" evidence="1">
    <location>
        <begin position="433"/>
        <end position="443"/>
    </location>
</feature>
<feature type="region of interest" description="Disordered" evidence="1">
    <location>
        <begin position="14"/>
        <end position="45"/>
    </location>
</feature>
<dbReference type="Proteomes" id="UP000703661">
    <property type="component" value="Unassembled WGS sequence"/>
</dbReference>
<organism evidence="2 3">
    <name type="scientific">Entomortierella chlamydospora</name>
    <dbReference type="NCBI Taxonomy" id="101097"/>
    <lineage>
        <taxon>Eukaryota</taxon>
        <taxon>Fungi</taxon>
        <taxon>Fungi incertae sedis</taxon>
        <taxon>Mucoromycota</taxon>
        <taxon>Mortierellomycotina</taxon>
        <taxon>Mortierellomycetes</taxon>
        <taxon>Mortierellales</taxon>
        <taxon>Mortierellaceae</taxon>
        <taxon>Entomortierella</taxon>
    </lineage>
</organism>
<dbReference type="AlphaFoldDB" id="A0A9P6N2Z3"/>
<feature type="compositionally biased region" description="Low complexity" evidence="1">
    <location>
        <begin position="524"/>
        <end position="578"/>
    </location>
</feature>
<dbReference type="EMBL" id="JAAAID010000063">
    <property type="protein sequence ID" value="KAG0023298.1"/>
    <property type="molecule type" value="Genomic_DNA"/>
</dbReference>
<feature type="compositionally biased region" description="Polar residues" evidence="1">
    <location>
        <begin position="507"/>
        <end position="520"/>
    </location>
</feature>
<feature type="compositionally biased region" description="Pro residues" evidence="1">
    <location>
        <begin position="18"/>
        <end position="33"/>
    </location>
</feature>
<feature type="region of interest" description="Disordered" evidence="1">
    <location>
        <begin position="478"/>
        <end position="601"/>
    </location>
</feature>
<gene>
    <name evidence="2" type="ORF">BGZ80_009868</name>
</gene>
<feature type="region of interest" description="Disordered" evidence="1">
    <location>
        <begin position="409"/>
        <end position="443"/>
    </location>
</feature>
<feature type="region of interest" description="Disordered" evidence="1">
    <location>
        <begin position="327"/>
        <end position="347"/>
    </location>
</feature>
<proteinExistence type="predicted"/>
<evidence type="ECO:0000313" key="2">
    <source>
        <dbReference type="EMBL" id="KAG0023298.1"/>
    </source>
</evidence>
<accession>A0A9P6N2Z3</accession>
<feature type="region of interest" description="Disordered" evidence="1">
    <location>
        <begin position="633"/>
        <end position="750"/>
    </location>
</feature>
<feature type="compositionally biased region" description="Low complexity" evidence="1">
    <location>
        <begin position="633"/>
        <end position="657"/>
    </location>
</feature>
<evidence type="ECO:0000313" key="3">
    <source>
        <dbReference type="Proteomes" id="UP000703661"/>
    </source>
</evidence>